<dbReference type="Proteomes" id="UP001225957">
    <property type="component" value="Unassembled WGS sequence"/>
</dbReference>
<name>A0ABT6UU65_9GAMM</name>
<dbReference type="RefSeq" id="WP_282733551.1">
    <property type="nucleotide sequence ID" value="NZ_JASCQP010000002.1"/>
</dbReference>
<evidence type="ECO:0000313" key="1">
    <source>
        <dbReference type="EMBL" id="MDI5889497.1"/>
    </source>
</evidence>
<protein>
    <recommendedName>
        <fullName evidence="3">DUF4230 domain-containing protein</fullName>
    </recommendedName>
</protein>
<organism evidence="1 2">
    <name type="scientific">Halomonas rhizosphaerae</name>
    <dbReference type="NCBI Taxonomy" id="3043296"/>
    <lineage>
        <taxon>Bacteria</taxon>
        <taxon>Pseudomonadati</taxon>
        <taxon>Pseudomonadota</taxon>
        <taxon>Gammaproteobacteria</taxon>
        <taxon>Oceanospirillales</taxon>
        <taxon>Halomonadaceae</taxon>
        <taxon>Halomonas</taxon>
    </lineage>
</organism>
<gene>
    <name evidence="1" type="ORF">QLQ83_00090</name>
</gene>
<proteinExistence type="predicted"/>
<sequence>MSRISISGNSLEVHCFNGNKDSDTPSYCGTGRCEVNGRHVGAFEGYVSTIQKRHEDTDALYRIYTFDKSNFTVMIIDEWQEYVEKEVPNYKSDLSRSFEEVMTDELNVPEVSVAVDARIYTEEEWNSGFFDVDIVIDPSKMATKQGISREAMVFERVPFEIDENGLEFSGDNDDEFNESLSEFFDKYSVSERGQEIVRDMITGNVESKLEEYGIDDYQSAVNFDDNKYQ</sequence>
<reference evidence="1 2" key="1">
    <citation type="submission" date="2023-04" db="EMBL/GenBank/DDBJ databases">
        <title>Halomonas strains isolated from rhizosphere soil.</title>
        <authorList>
            <person name="Xu L."/>
            <person name="Sun J.-Q."/>
        </authorList>
    </citation>
    <scope>NUCLEOTIDE SEQUENCE [LARGE SCALE GENOMIC DNA]</scope>
    <source>
        <strain evidence="1 2">LR5S20</strain>
    </source>
</reference>
<accession>A0ABT6UU65</accession>
<comment type="caution">
    <text evidence="1">The sequence shown here is derived from an EMBL/GenBank/DDBJ whole genome shotgun (WGS) entry which is preliminary data.</text>
</comment>
<dbReference type="EMBL" id="JASCQP010000002">
    <property type="protein sequence ID" value="MDI5889497.1"/>
    <property type="molecule type" value="Genomic_DNA"/>
</dbReference>
<evidence type="ECO:0008006" key="3">
    <source>
        <dbReference type="Google" id="ProtNLM"/>
    </source>
</evidence>
<keyword evidence="2" id="KW-1185">Reference proteome</keyword>
<evidence type="ECO:0000313" key="2">
    <source>
        <dbReference type="Proteomes" id="UP001225957"/>
    </source>
</evidence>